<dbReference type="EMBL" id="QPMM01000007">
    <property type="protein sequence ID" value="RFS21756.1"/>
    <property type="molecule type" value="Genomic_DNA"/>
</dbReference>
<protein>
    <recommendedName>
        <fullName evidence="1">Endonuclease GajA/Old nuclease/RecF-like AAA domain-containing protein</fullName>
    </recommendedName>
</protein>
<comment type="caution">
    <text evidence="2">The sequence shown here is derived from an EMBL/GenBank/DDBJ whole genome shotgun (WGS) entry which is preliminary data.</text>
</comment>
<proteinExistence type="predicted"/>
<dbReference type="RefSeq" id="WP_116976300.1">
    <property type="nucleotide sequence ID" value="NZ_QPMM01000007.1"/>
</dbReference>
<keyword evidence="3" id="KW-1185">Reference proteome</keyword>
<gene>
    <name evidence="2" type="ORF">DVR12_13930</name>
</gene>
<dbReference type="InterPro" id="IPR041685">
    <property type="entry name" value="AAA_GajA/Old/RecF-like"/>
</dbReference>
<dbReference type="PANTHER" id="PTHR43581">
    <property type="entry name" value="ATP/GTP PHOSPHATASE"/>
    <property type="match status" value="1"/>
</dbReference>
<evidence type="ECO:0000313" key="2">
    <source>
        <dbReference type="EMBL" id="RFS21756.1"/>
    </source>
</evidence>
<dbReference type="InterPro" id="IPR027417">
    <property type="entry name" value="P-loop_NTPase"/>
</dbReference>
<evidence type="ECO:0000313" key="3">
    <source>
        <dbReference type="Proteomes" id="UP000260644"/>
    </source>
</evidence>
<organism evidence="2 3">
    <name type="scientific">Chitinophaga silvatica</name>
    <dbReference type="NCBI Taxonomy" id="2282649"/>
    <lineage>
        <taxon>Bacteria</taxon>
        <taxon>Pseudomonadati</taxon>
        <taxon>Bacteroidota</taxon>
        <taxon>Chitinophagia</taxon>
        <taxon>Chitinophagales</taxon>
        <taxon>Chitinophagaceae</taxon>
        <taxon>Chitinophaga</taxon>
    </lineage>
</organism>
<dbReference type="PANTHER" id="PTHR43581:SF4">
    <property type="entry name" value="ATP_GTP PHOSPHATASE"/>
    <property type="match status" value="1"/>
</dbReference>
<dbReference type="InterPro" id="IPR051396">
    <property type="entry name" value="Bact_Antivir_Def_Nuclease"/>
</dbReference>
<name>A0A3E1Y979_9BACT</name>
<dbReference type="Pfam" id="PF13175">
    <property type="entry name" value="AAA_15"/>
    <property type="match status" value="1"/>
</dbReference>
<dbReference type="AlphaFoldDB" id="A0A3E1Y979"/>
<dbReference type="Gene3D" id="3.40.50.300">
    <property type="entry name" value="P-loop containing nucleotide triphosphate hydrolases"/>
    <property type="match status" value="1"/>
</dbReference>
<dbReference type="OrthoDB" id="1098190at2"/>
<feature type="domain" description="Endonuclease GajA/Old nuclease/RecF-like AAA" evidence="1">
    <location>
        <begin position="1"/>
        <end position="343"/>
    </location>
</feature>
<reference evidence="2 3" key="1">
    <citation type="submission" date="2018-07" db="EMBL/GenBank/DDBJ databases">
        <title>Chitinophaga K2CV101002-2 sp. nov., isolated from a monsoon evergreen broad-leaved forest soil.</title>
        <authorList>
            <person name="Lv Y."/>
        </authorList>
    </citation>
    <scope>NUCLEOTIDE SEQUENCE [LARGE SCALE GENOMIC DNA]</scope>
    <source>
        <strain evidence="2 3">GDMCC 1.1288</strain>
    </source>
</reference>
<sequence length="446" mass="50633">MISKLLVKNFGPIEFVDLDLRNVNVFIGPQASGKSALAKLLTILKAPRKFLKTQKLGSPVNDSKIISFIEALEDYNISSFLKKDTEIIFSSELHDVKYSNGQLDYTPKLLQKIDTIEELNLNFADNKNALILLIKEITDKFIFINFKVQDILDKTDKNTFNPKSAQYLSKENTAHIIEVLRKTEMDLSTNTALYIPAERSFINIIKNSSLNLLLNKVPIPKHILAFGAEVEKSVIHEIDLSFLHENLKYKSVNGEDRIFTTNEHSIKLIEAASGIQSVLPILIPVLNHYGSTGHRSFVIEEPELNLFPLAQYELIKKLESTRREAYWEDFGSIHTYTTHSPYILSALNNLLFANKVILTGNHSLFRKDERLSFEQHNEIKDTVSKIVSSNIHPNSFTAYQICNGRAESILDEESGLIKNNYIDEASDSLADDFDALLNLNKQWSNS</sequence>
<dbReference type="Proteomes" id="UP000260644">
    <property type="component" value="Unassembled WGS sequence"/>
</dbReference>
<dbReference type="SUPFAM" id="SSF52540">
    <property type="entry name" value="P-loop containing nucleoside triphosphate hydrolases"/>
    <property type="match status" value="1"/>
</dbReference>
<accession>A0A3E1Y979</accession>
<evidence type="ECO:0000259" key="1">
    <source>
        <dbReference type="Pfam" id="PF13175"/>
    </source>
</evidence>